<protein>
    <submittedName>
        <fullName evidence="1">Uncharacterized protein</fullName>
    </submittedName>
</protein>
<organism evidence="1 2">
    <name type="scientific">Ovis ammon polii</name>
    <dbReference type="NCBI Taxonomy" id="230172"/>
    <lineage>
        <taxon>Eukaryota</taxon>
        <taxon>Metazoa</taxon>
        <taxon>Chordata</taxon>
        <taxon>Craniata</taxon>
        <taxon>Vertebrata</taxon>
        <taxon>Euteleostomi</taxon>
        <taxon>Mammalia</taxon>
        <taxon>Eutheria</taxon>
        <taxon>Laurasiatheria</taxon>
        <taxon>Artiodactyla</taxon>
        <taxon>Ruminantia</taxon>
        <taxon>Pecora</taxon>
        <taxon>Bovidae</taxon>
        <taxon>Caprinae</taxon>
        <taxon>Ovis</taxon>
    </lineage>
</organism>
<accession>A0AAD4Y1Y4</accession>
<proteinExistence type="predicted"/>
<dbReference type="EMBL" id="JAKZEL010000023">
    <property type="protein sequence ID" value="KAI4531718.1"/>
    <property type="molecule type" value="Genomic_DNA"/>
</dbReference>
<reference evidence="1" key="1">
    <citation type="submission" date="2022-03" db="EMBL/GenBank/DDBJ databases">
        <title>Genomic analyses of argali, domestic sheep and their hybrids provide insights into chromosomal evolution, heterosis and genetic basis of agronomic traits.</title>
        <authorList>
            <person name="Li M."/>
        </authorList>
    </citation>
    <scope>NUCLEOTIDE SEQUENCE</scope>
    <source>
        <strain evidence="1">CAU-MHL-2022a</strain>
        <tissue evidence="1">Skin</tissue>
    </source>
</reference>
<dbReference type="AlphaFoldDB" id="A0AAD4Y1Y4"/>
<comment type="caution">
    <text evidence="1">The sequence shown here is derived from an EMBL/GenBank/DDBJ whole genome shotgun (WGS) entry which is preliminary data.</text>
</comment>
<evidence type="ECO:0000313" key="1">
    <source>
        <dbReference type="EMBL" id="KAI4531718.1"/>
    </source>
</evidence>
<evidence type="ECO:0000313" key="2">
    <source>
        <dbReference type="Proteomes" id="UP001214576"/>
    </source>
</evidence>
<sequence>MAENVKRETRTYDTKCLVHHRYTSISHTIVFAYLLTPNITADCKLLTSVLQVYNESGPVHVVRSSRSSGKKISSDDKVSYGMYSDEEAWGVVSGDQDNLEAWPPRCRIEMGCGVSSYLSDTAFERAETEKSCF</sequence>
<name>A0AAD4Y1Y4_OVIAM</name>
<keyword evidence="2" id="KW-1185">Reference proteome</keyword>
<gene>
    <name evidence="1" type="ORF">MG293_018232</name>
</gene>
<dbReference type="Proteomes" id="UP001214576">
    <property type="component" value="Unassembled WGS sequence"/>
</dbReference>